<dbReference type="PROSITE" id="PS51257">
    <property type="entry name" value="PROKAR_LIPOPROTEIN"/>
    <property type="match status" value="1"/>
</dbReference>
<dbReference type="InterPro" id="IPR000015">
    <property type="entry name" value="Fimb_usher"/>
</dbReference>
<dbReference type="PANTHER" id="PTHR30451:SF5">
    <property type="entry name" value="SLR0019 PROTEIN"/>
    <property type="match status" value="1"/>
</dbReference>
<evidence type="ECO:0000256" key="1">
    <source>
        <dbReference type="SAM" id="MobiDB-lite"/>
    </source>
</evidence>
<feature type="chain" id="PRO_5046988553" description="Fimbrial biogenesis outer membrane usher protein" evidence="2">
    <location>
        <begin position="26"/>
        <end position="881"/>
    </location>
</feature>
<dbReference type="EMBL" id="JBHRXP010000002">
    <property type="protein sequence ID" value="MFC3580048.1"/>
    <property type="molecule type" value="Genomic_DNA"/>
</dbReference>
<sequence>MMGARSRLASTVFLALACSPALCIAQTAAAPALASADAMQGGAGRQIGEAPPAVTPPAPAQVAPGPPAPATPEPDPAALSPDELFRRMFGKERPAIIAGRYGVIVDGMNAGEAMIDPSPGGWIDGAVLRRIVGGILLPDAARTFGAAAAGERVSFAALRGIGFTTEFDAGQLVLILGIPMAMRTPRILPLNPPRVASSVAYAEQADVSAYVSVRGGLDVVERAVAERGVSRVAADMDVGVNVQGVVAQARLRYDADARRPLSRGDVRMTYDDIDKLLRWELGDLSVARRPYQVAPRIAGVSAYREYRIDPYLDFRASGERGFELQSSAQVEVLVNGAPVRSFPLAAGRYTLRDLPLVTSATNDIEIRITEANGRREVIAFPAFAGIDLLDPGRDEFAINAGIPYRDRDGVRRYDTSDFNIMGFYRRGLSQTLTLGASVELDTRLALVGGEVAWASPLGTLDVNAATDVRRLGPGSSRLALQYAWRDADVLRGRAIDAQLILTGRDFRTLDDLFGGQPSSLFAQVRMGQAFSDDFRVQIGGSYERVRDPRPGQRWSIGGTLTHQFGPVSASASLDWQRDLDRSGAIARVSVFVPLGRGTLSANYTSRDTAMRAEYSEIAAAGVGAFGYTVGAERRDGSDRQFARATYIGNRFEAALGQTRTNVNGRDDIRTGVAFGTALVMADGAFALSRPISNSFAIVENAGNVATRLAIEPRSGLGGTNVRYSAFAGTLGPGVVPDLPPYYERPIEVVAIDAPAGSGVGGDVFMLRPGFRSGYRLKVGAGQGAVSALGMLVDRTGAPLGLISGEVRKADAPADAVPAILFTNAAGRFFVEGLEAGGTYEAIVTVAGRPVRFTLQVPDGVQGIWRPAAAIPLDVEVNDAKK</sequence>
<feature type="signal peptide" evidence="2">
    <location>
        <begin position="1"/>
        <end position="25"/>
    </location>
</feature>
<dbReference type="PANTHER" id="PTHR30451">
    <property type="entry name" value="OUTER MEMBRANE USHER PROTEIN"/>
    <property type="match status" value="1"/>
</dbReference>
<organism evidence="3 4">
    <name type="scientific">Sphingomonas hylomeconis</name>
    <dbReference type="NCBI Taxonomy" id="1395958"/>
    <lineage>
        <taxon>Bacteria</taxon>
        <taxon>Pseudomonadati</taxon>
        <taxon>Pseudomonadota</taxon>
        <taxon>Alphaproteobacteria</taxon>
        <taxon>Sphingomonadales</taxon>
        <taxon>Sphingomonadaceae</taxon>
        <taxon>Sphingomonas</taxon>
    </lineage>
</organism>
<evidence type="ECO:0008006" key="5">
    <source>
        <dbReference type="Google" id="ProtNLM"/>
    </source>
</evidence>
<name>A0ABV7SU81_9SPHN</name>
<feature type="region of interest" description="Disordered" evidence="1">
    <location>
        <begin position="42"/>
        <end position="80"/>
    </location>
</feature>
<evidence type="ECO:0000313" key="3">
    <source>
        <dbReference type="EMBL" id="MFC3580048.1"/>
    </source>
</evidence>
<dbReference type="Gene3D" id="2.60.40.3110">
    <property type="match status" value="1"/>
</dbReference>
<evidence type="ECO:0000256" key="2">
    <source>
        <dbReference type="SAM" id="SignalP"/>
    </source>
</evidence>
<keyword evidence="2" id="KW-0732">Signal</keyword>
<comment type="caution">
    <text evidence="3">The sequence shown here is derived from an EMBL/GenBank/DDBJ whole genome shotgun (WGS) entry which is preliminary data.</text>
</comment>
<reference evidence="4" key="1">
    <citation type="journal article" date="2019" name="Int. J. Syst. Evol. Microbiol.">
        <title>The Global Catalogue of Microorganisms (GCM) 10K type strain sequencing project: providing services to taxonomists for standard genome sequencing and annotation.</title>
        <authorList>
            <consortium name="The Broad Institute Genomics Platform"/>
            <consortium name="The Broad Institute Genome Sequencing Center for Infectious Disease"/>
            <person name="Wu L."/>
            <person name="Ma J."/>
        </authorList>
    </citation>
    <scope>NUCLEOTIDE SEQUENCE [LARGE SCALE GENOMIC DNA]</scope>
    <source>
        <strain evidence="4">KCTC 42739</strain>
    </source>
</reference>
<feature type="compositionally biased region" description="Pro residues" evidence="1">
    <location>
        <begin position="53"/>
        <end position="75"/>
    </location>
</feature>
<proteinExistence type="predicted"/>
<dbReference type="RefSeq" id="WP_261293076.1">
    <property type="nucleotide sequence ID" value="NZ_JANQBK010000003.1"/>
</dbReference>
<evidence type="ECO:0000313" key="4">
    <source>
        <dbReference type="Proteomes" id="UP001595713"/>
    </source>
</evidence>
<gene>
    <name evidence="3" type="ORF">ACFONA_07700</name>
</gene>
<protein>
    <recommendedName>
        <fullName evidence="5">Fimbrial biogenesis outer membrane usher protein</fullName>
    </recommendedName>
</protein>
<accession>A0ABV7SU81</accession>
<keyword evidence="4" id="KW-1185">Reference proteome</keyword>
<dbReference type="Proteomes" id="UP001595713">
    <property type="component" value="Unassembled WGS sequence"/>
</dbReference>